<feature type="domain" description="POTRA" evidence="9">
    <location>
        <begin position="343"/>
        <end position="414"/>
    </location>
</feature>
<evidence type="ECO:0000313" key="10">
    <source>
        <dbReference type="EMBL" id="GGD21539.1"/>
    </source>
</evidence>
<dbReference type="PROSITE" id="PS51635">
    <property type="entry name" value="PNPLA"/>
    <property type="match status" value="1"/>
</dbReference>
<keyword evidence="3 6" id="KW-0442">Lipid degradation</keyword>
<dbReference type="InterPro" id="IPR050301">
    <property type="entry name" value="NTE"/>
</dbReference>
<accession>A0A917DAT0</accession>
<dbReference type="SUPFAM" id="SSF52151">
    <property type="entry name" value="FabD/lysophospholipase-like"/>
    <property type="match status" value="1"/>
</dbReference>
<dbReference type="InterPro" id="IPR016035">
    <property type="entry name" value="Acyl_Trfase/lysoPLipase"/>
</dbReference>
<feature type="domain" description="PNPLA" evidence="8">
    <location>
        <begin position="46"/>
        <end position="236"/>
    </location>
</feature>
<feature type="active site" description="Proton acceptor" evidence="6">
    <location>
        <position position="223"/>
    </location>
</feature>
<dbReference type="CDD" id="cd07205">
    <property type="entry name" value="Pat_PNPLA6_PNPLA7_NTE1_like"/>
    <property type="match status" value="1"/>
</dbReference>
<comment type="caution">
    <text evidence="10">The sequence shown here is derived from an EMBL/GenBank/DDBJ whole genome shotgun (WGS) entry which is preliminary data.</text>
</comment>
<keyword evidence="7" id="KW-0812">Transmembrane</keyword>
<dbReference type="GO" id="GO:0016787">
    <property type="term" value="F:hydrolase activity"/>
    <property type="evidence" value="ECO:0007669"/>
    <property type="project" value="UniProtKB-UniRule"/>
</dbReference>
<keyword evidence="11" id="KW-1185">Reference proteome</keyword>
<keyword evidence="5 7" id="KW-0472">Membrane</keyword>
<dbReference type="PROSITE" id="PS51779">
    <property type="entry name" value="POTRA"/>
    <property type="match status" value="1"/>
</dbReference>
<evidence type="ECO:0000256" key="4">
    <source>
        <dbReference type="ARBA" id="ARBA00023098"/>
    </source>
</evidence>
<dbReference type="Gene3D" id="2.40.160.50">
    <property type="entry name" value="membrane protein fhac: a member of the omp85/tpsb transporter family"/>
    <property type="match status" value="1"/>
</dbReference>
<evidence type="ECO:0000256" key="1">
    <source>
        <dbReference type="ARBA" id="ARBA00004370"/>
    </source>
</evidence>
<dbReference type="Gene3D" id="3.40.1090.10">
    <property type="entry name" value="Cytosolic phospholipase A2 catalytic domain"/>
    <property type="match status" value="2"/>
</dbReference>
<evidence type="ECO:0000256" key="3">
    <source>
        <dbReference type="ARBA" id="ARBA00022963"/>
    </source>
</evidence>
<evidence type="ECO:0000259" key="8">
    <source>
        <dbReference type="PROSITE" id="PS51635"/>
    </source>
</evidence>
<protein>
    <submittedName>
        <fullName evidence="10">Patatin</fullName>
    </submittedName>
</protein>
<feature type="short sequence motif" description="DGA/G" evidence="6">
    <location>
        <begin position="223"/>
        <end position="225"/>
    </location>
</feature>
<keyword evidence="2 6" id="KW-0378">Hydrolase</keyword>
<dbReference type="PANTHER" id="PTHR14226">
    <property type="entry name" value="NEUROPATHY TARGET ESTERASE/SWISS CHEESE D.MELANOGASTER"/>
    <property type="match status" value="1"/>
</dbReference>
<dbReference type="PANTHER" id="PTHR14226:SF76">
    <property type="entry name" value="NTE FAMILY PROTEIN RSSA"/>
    <property type="match status" value="1"/>
</dbReference>
<dbReference type="EMBL" id="BMFG01000003">
    <property type="protein sequence ID" value="GGD21539.1"/>
    <property type="molecule type" value="Genomic_DNA"/>
</dbReference>
<dbReference type="InterPro" id="IPR043864">
    <property type="entry name" value="Omp85-like_dom"/>
</dbReference>
<gene>
    <name evidence="10" type="ORF">GCM10011343_09960</name>
</gene>
<evidence type="ECO:0000313" key="11">
    <source>
        <dbReference type="Proteomes" id="UP000625735"/>
    </source>
</evidence>
<evidence type="ECO:0000259" key="9">
    <source>
        <dbReference type="PROSITE" id="PS51779"/>
    </source>
</evidence>
<dbReference type="InterPro" id="IPR034746">
    <property type="entry name" value="POTRA"/>
</dbReference>
<sequence>MTLFQSVSYTSFRPLAFAFYLLPFTFYLLPISSFSQDTIQQPKIGLVLSGGGAKGLAHIGVLKVIEEAGIKIDYIGGTSMGAIVGGLYASGYTANQLDSIFKSSDYDAIIQDFIPRKSKNFYEKGNDERYAVMLPFSNFKLGVPAALSKGLYNYNMITRLTNHVYNVRDFNELPIPFLCIATDVETGEEVLLNKGFLSQAVLASGAFPTLYSPIEIDGKYLIDGGVVNNYPIEDLKKMGADIIIGVDVQDDLKDREQLQDASRILVQISNLQMIQRMNKNREMTDIYIKPEVSDFSVISFDQSDKIIKKGEEAGFSVYEKLKALGTNSKRLPSVVTVRESDSLYISSINTEKLENYTRSYLIGKLRFKPNTKITYADLKQGIENLNATQNFNSISYTIDQSEEGNKLNLNLNENKQKTFLKFGIHYDQLYKSGVLINYTHKKLLLKNDVFSADVVLGDNIRYYLDYYIDNGFYLSYGFKSRFNQFNRNIKSDFSSGLLLDELGINSFNVDFSDFTHQFYVQTVFVQKFLAIGGVEYKSLRIESETLQNTTPLLEKSNYFSVFGNMKYDSFDNKFFPKSGWYFSGDIQSFLYSSDYTNQFNRFSIVKADVAIARTFYEDFTLRIQTEGGFAVGESSVPFFNFVLGGYGFYMINNFRHFYGYDFLSLEGNSYVKSAFTLNYNIYKKNHVNFTANYANLGTNIFETDIWHKQPRYSGYAFGYGLETIFGPIELKHSWSPETKNHYTWVSLGFWF</sequence>
<organism evidence="10 11">
    <name type="scientific">Flavobacterium orientale</name>
    <dbReference type="NCBI Taxonomy" id="1756020"/>
    <lineage>
        <taxon>Bacteria</taxon>
        <taxon>Pseudomonadati</taxon>
        <taxon>Bacteroidota</taxon>
        <taxon>Flavobacteriia</taxon>
        <taxon>Flavobacteriales</taxon>
        <taxon>Flavobacteriaceae</taxon>
        <taxon>Flavobacterium</taxon>
    </lineage>
</organism>
<comment type="subcellular location">
    <subcellularLocation>
        <location evidence="1">Membrane</location>
    </subcellularLocation>
</comment>
<dbReference type="InterPro" id="IPR002641">
    <property type="entry name" value="PNPLA_dom"/>
</dbReference>
<evidence type="ECO:0000256" key="6">
    <source>
        <dbReference type="PROSITE-ProRule" id="PRU01161"/>
    </source>
</evidence>
<feature type="short sequence motif" description="GXGXXG" evidence="6">
    <location>
        <begin position="50"/>
        <end position="55"/>
    </location>
</feature>
<evidence type="ECO:0000256" key="7">
    <source>
        <dbReference type="SAM" id="Phobius"/>
    </source>
</evidence>
<dbReference type="Proteomes" id="UP000625735">
    <property type="component" value="Unassembled WGS sequence"/>
</dbReference>
<dbReference type="Gene3D" id="3.10.20.310">
    <property type="entry name" value="membrane protein fhac"/>
    <property type="match status" value="1"/>
</dbReference>
<feature type="short sequence motif" description="GXSXG" evidence="6">
    <location>
        <begin position="77"/>
        <end position="81"/>
    </location>
</feature>
<reference evidence="10" key="2">
    <citation type="submission" date="2020-09" db="EMBL/GenBank/DDBJ databases">
        <authorList>
            <person name="Sun Q."/>
            <person name="Zhou Y."/>
        </authorList>
    </citation>
    <scope>NUCLEOTIDE SEQUENCE</scope>
    <source>
        <strain evidence="10">CGMCC 1.12506</strain>
    </source>
</reference>
<evidence type="ECO:0000256" key="5">
    <source>
        <dbReference type="ARBA" id="ARBA00023136"/>
    </source>
</evidence>
<dbReference type="AlphaFoldDB" id="A0A917DAT0"/>
<feature type="transmembrane region" description="Helical" evidence="7">
    <location>
        <begin position="12"/>
        <end position="29"/>
    </location>
</feature>
<name>A0A917DAT0_9FLAO</name>
<keyword evidence="4 6" id="KW-0443">Lipid metabolism</keyword>
<proteinExistence type="predicted"/>
<dbReference type="Pfam" id="PF01734">
    <property type="entry name" value="Patatin"/>
    <property type="match status" value="1"/>
</dbReference>
<keyword evidence="7" id="KW-1133">Transmembrane helix</keyword>
<dbReference type="GO" id="GO:0016020">
    <property type="term" value="C:membrane"/>
    <property type="evidence" value="ECO:0007669"/>
    <property type="project" value="UniProtKB-SubCell"/>
</dbReference>
<evidence type="ECO:0000256" key="2">
    <source>
        <dbReference type="ARBA" id="ARBA00022801"/>
    </source>
</evidence>
<feature type="active site" description="Nucleophile" evidence="6">
    <location>
        <position position="79"/>
    </location>
</feature>
<reference evidence="10" key="1">
    <citation type="journal article" date="2014" name="Int. J. Syst. Evol. Microbiol.">
        <title>Complete genome sequence of Corynebacterium casei LMG S-19264T (=DSM 44701T), isolated from a smear-ripened cheese.</title>
        <authorList>
            <consortium name="US DOE Joint Genome Institute (JGI-PGF)"/>
            <person name="Walter F."/>
            <person name="Albersmeier A."/>
            <person name="Kalinowski J."/>
            <person name="Ruckert C."/>
        </authorList>
    </citation>
    <scope>NUCLEOTIDE SEQUENCE</scope>
    <source>
        <strain evidence="10">CGMCC 1.12506</strain>
    </source>
</reference>
<dbReference type="Pfam" id="PF19143">
    <property type="entry name" value="Omp85_2"/>
    <property type="match status" value="1"/>
</dbReference>
<dbReference type="GO" id="GO:0016042">
    <property type="term" value="P:lipid catabolic process"/>
    <property type="evidence" value="ECO:0007669"/>
    <property type="project" value="UniProtKB-UniRule"/>
</dbReference>